<feature type="chain" id="PRO_5021823798" description="Aldouronate transport system substrate-binding protein" evidence="2">
    <location>
        <begin position="22"/>
        <end position="543"/>
    </location>
</feature>
<dbReference type="EMBL" id="CP041692">
    <property type="protein sequence ID" value="QDP97427.1"/>
    <property type="molecule type" value="Genomic_DNA"/>
</dbReference>
<dbReference type="PROSITE" id="PS51318">
    <property type="entry name" value="TAT"/>
    <property type="match status" value="1"/>
</dbReference>
<evidence type="ECO:0000313" key="3">
    <source>
        <dbReference type="EMBL" id="QDP97427.1"/>
    </source>
</evidence>
<dbReference type="PROSITE" id="PS51257">
    <property type="entry name" value="PROKAR_LIPOPROTEIN"/>
    <property type="match status" value="1"/>
</dbReference>
<evidence type="ECO:0000256" key="1">
    <source>
        <dbReference type="SAM" id="MobiDB-lite"/>
    </source>
</evidence>
<evidence type="ECO:0000256" key="2">
    <source>
        <dbReference type="SAM" id="SignalP"/>
    </source>
</evidence>
<dbReference type="Gene3D" id="3.40.190.10">
    <property type="entry name" value="Periplasmic binding protein-like II"/>
    <property type="match status" value="2"/>
</dbReference>
<reference evidence="3 4" key="1">
    <citation type="submission" date="2019-07" db="EMBL/GenBank/DDBJ databases">
        <title>Microlunatus dokdonensis sp. nov. isolated from the rhizospheric soil of the wild plant Elymus tsukushiensis.</title>
        <authorList>
            <person name="Ghim S.-Y."/>
            <person name="Hwang Y.-J."/>
            <person name="Son J.-S."/>
            <person name="Shin J.-H."/>
        </authorList>
    </citation>
    <scope>NUCLEOTIDE SEQUENCE [LARGE SCALE GENOMIC DNA]</scope>
    <source>
        <strain evidence="3 4">KUDC0627</strain>
    </source>
</reference>
<feature type="compositionally biased region" description="Low complexity" evidence="1">
    <location>
        <begin position="30"/>
        <end position="41"/>
    </location>
</feature>
<keyword evidence="2" id="KW-0732">Signal</keyword>
<evidence type="ECO:0000313" key="4">
    <source>
        <dbReference type="Proteomes" id="UP000319263"/>
    </source>
</evidence>
<sequence>MPNAVNRRRFLTGSLGVAALAAGGTSLLSGCSSSSGSSATGSGSGATGTPPTYTRYQGVKADLPGTDSGVPDAFFHYPEEPVKAFDKAPGDGKPITAMAQTSEPIPPAMGSNPYWQELNKQLGSELKIAMTTATDYDAKFATVVAGGDELPDIFQVSRGATAVPQLMASKALDLTEHLSGDAAKDYPFLANIPTASWKHAMFDGKIYAVPIPRGTLQSTIIYRRDDLLDKLGVNTEPANFNDFFDLCKQVTNAKKNVWALSQAPTNYVMQMLKVPNGWAEEGGKLTSKWESPKIKDALDATRKMVAAGVIAPDSFAANASQYKQWFMAGTTYMTGDSYSAWPAYYAQSTGVKGFALSAMGFPGFDGGKGSIWLRSPTHSIVGINKESADRAKTLLSVMNWLAAPFGTEEYLFRKYGIANRNYHLKGTDPVQDQGKVGETFLGIQYLADAPPVLYLPGAEKMIKGQYEQMKSVIPDGTPDPTEGLYSETNTRIGGKIGDKLDTLIEDILQGRKQVSEWDAAVAEWRKSGGDKIRSEYEELLQKQ</sequence>
<dbReference type="RefSeq" id="WP_143987386.1">
    <property type="nucleotide sequence ID" value="NZ_CP041692.1"/>
</dbReference>
<dbReference type="OrthoDB" id="5166384at2"/>
<gene>
    <name evidence="3" type="ORF">FOE78_17200</name>
</gene>
<feature type="signal peptide" evidence="2">
    <location>
        <begin position="1"/>
        <end position="21"/>
    </location>
</feature>
<feature type="region of interest" description="Disordered" evidence="1">
    <location>
        <begin position="30"/>
        <end position="52"/>
    </location>
</feature>
<dbReference type="KEGG" id="mik:FOE78_17200"/>
<keyword evidence="4" id="KW-1185">Reference proteome</keyword>
<accession>A0A516Q1X4</accession>
<dbReference type="InterPro" id="IPR006311">
    <property type="entry name" value="TAT_signal"/>
</dbReference>
<dbReference type="AlphaFoldDB" id="A0A516Q1X4"/>
<protein>
    <recommendedName>
        <fullName evidence="5">Aldouronate transport system substrate-binding protein</fullName>
    </recommendedName>
</protein>
<dbReference type="SUPFAM" id="SSF53850">
    <property type="entry name" value="Periplasmic binding protein-like II"/>
    <property type="match status" value="1"/>
</dbReference>
<evidence type="ECO:0008006" key="5">
    <source>
        <dbReference type="Google" id="ProtNLM"/>
    </source>
</evidence>
<dbReference type="Proteomes" id="UP000319263">
    <property type="component" value="Chromosome"/>
</dbReference>
<proteinExistence type="predicted"/>
<organism evidence="3 4">
    <name type="scientific">Microlunatus elymi</name>
    <dbReference type="NCBI Taxonomy" id="2596828"/>
    <lineage>
        <taxon>Bacteria</taxon>
        <taxon>Bacillati</taxon>
        <taxon>Actinomycetota</taxon>
        <taxon>Actinomycetes</taxon>
        <taxon>Propionibacteriales</taxon>
        <taxon>Propionibacteriaceae</taxon>
        <taxon>Microlunatus</taxon>
    </lineage>
</organism>
<name>A0A516Q1X4_9ACTN</name>